<sequence>MDRMLSQERTSHERELLRAFDGRFWRGRGCGSYIADALSYLSRAAADAGYGAMAADILLVREKLVTISRAEKVPIPRRTHA</sequence>
<dbReference type="Proteomes" id="UP001156905">
    <property type="component" value="Unassembled WGS sequence"/>
</dbReference>
<comment type="caution">
    <text evidence="1">The sequence shown here is derived from an EMBL/GenBank/DDBJ whole genome shotgun (WGS) entry which is preliminary data.</text>
</comment>
<name>A0ABQ6BEJ9_9BRAD</name>
<organism evidence="1 2">
    <name type="scientific">Bradyrhizobium iriomotense</name>
    <dbReference type="NCBI Taxonomy" id="441950"/>
    <lineage>
        <taxon>Bacteria</taxon>
        <taxon>Pseudomonadati</taxon>
        <taxon>Pseudomonadota</taxon>
        <taxon>Alphaproteobacteria</taxon>
        <taxon>Hyphomicrobiales</taxon>
        <taxon>Nitrobacteraceae</taxon>
        <taxon>Bradyrhizobium</taxon>
    </lineage>
</organism>
<proteinExistence type="predicted"/>
<gene>
    <name evidence="1" type="ORF">GCM10007857_85820</name>
</gene>
<keyword evidence="2" id="KW-1185">Reference proteome</keyword>
<evidence type="ECO:0000313" key="1">
    <source>
        <dbReference type="EMBL" id="GLR91864.1"/>
    </source>
</evidence>
<protein>
    <submittedName>
        <fullName evidence="1">Uncharacterized protein</fullName>
    </submittedName>
</protein>
<dbReference type="EMBL" id="BSOW01000056">
    <property type="protein sequence ID" value="GLR91864.1"/>
    <property type="molecule type" value="Genomic_DNA"/>
</dbReference>
<evidence type="ECO:0000313" key="2">
    <source>
        <dbReference type="Proteomes" id="UP001156905"/>
    </source>
</evidence>
<reference evidence="2" key="1">
    <citation type="journal article" date="2019" name="Int. J. Syst. Evol. Microbiol.">
        <title>The Global Catalogue of Microorganisms (GCM) 10K type strain sequencing project: providing services to taxonomists for standard genome sequencing and annotation.</title>
        <authorList>
            <consortium name="The Broad Institute Genomics Platform"/>
            <consortium name="The Broad Institute Genome Sequencing Center for Infectious Disease"/>
            <person name="Wu L."/>
            <person name="Ma J."/>
        </authorList>
    </citation>
    <scope>NUCLEOTIDE SEQUENCE [LARGE SCALE GENOMIC DNA]</scope>
    <source>
        <strain evidence="2">NBRC 102520</strain>
    </source>
</reference>
<accession>A0ABQ6BEJ9</accession>